<dbReference type="EMBL" id="MU843087">
    <property type="protein sequence ID" value="KAK2021670.1"/>
    <property type="molecule type" value="Genomic_DNA"/>
</dbReference>
<keyword evidence="2" id="KW-0472">Membrane</keyword>
<comment type="caution">
    <text evidence="3">The sequence shown here is derived from an EMBL/GenBank/DDBJ whole genome shotgun (WGS) entry which is preliminary data.</text>
</comment>
<keyword evidence="2" id="KW-0812">Transmembrane</keyword>
<evidence type="ECO:0000313" key="4">
    <source>
        <dbReference type="Proteomes" id="UP001232148"/>
    </source>
</evidence>
<keyword evidence="2" id="KW-1133">Transmembrane helix</keyword>
<name>A0AAD9H3T2_9PEZI</name>
<protein>
    <submittedName>
        <fullName evidence="3">Uncharacterized protein</fullName>
    </submittedName>
</protein>
<proteinExistence type="predicted"/>
<feature type="region of interest" description="Disordered" evidence="1">
    <location>
        <begin position="1"/>
        <end position="124"/>
    </location>
</feature>
<gene>
    <name evidence="3" type="ORF">LX32DRAFT_238534</name>
</gene>
<evidence type="ECO:0000256" key="2">
    <source>
        <dbReference type="SAM" id="Phobius"/>
    </source>
</evidence>
<evidence type="ECO:0000313" key="3">
    <source>
        <dbReference type="EMBL" id="KAK2021670.1"/>
    </source>
</evidence>
<feature type="transmembrane region" description="Helical" evidence="2">
    <location>
        <begin position="192"/>
        <end position="218"/>
    </location>
</feature>
<sequence>MYHPPSRPSPQDRKQKRHSNRGPLARQKFQKLTESPKRPQKDSNPPFKTKHHPGRSTYTDRFAGEWASASRDGSMVENSGRGSRTMPPDPETIMQLRRRDPGSNSDQASSPKGHPSRTVGSSSVHNQHGALLCSDAELTRCFVVEGSLAGVVRVKHLVIDRQPPVVCCLQTVRLYQDRQVFRRSNKKVSQQLTIFPATLWFLPAIILPISAAVLVLHFTNRSSLAGKHESKAHVVRRTPTAESVTSPVAPIPAYQCLLSSLQNKNLCCVAHGQPHDP</sequence>
<dbReference type="Proteomes" id="UP001232148">
    <property type="component" value="Unassembled WGS sequence"/>
</dbReference>
<organism evidence="3 4">
    <name type="scientific">Colletotrichum zoysiae</name>
    <dbReference type="NCBI Taxonomy" id="1216348"/>
    <lineage>
        <taxon>Eukaryota</taxon>
        <taxon>Fungi</taxon>
        <taxon>Dikarya</taxon>
        <taxon>Ascomycota</taxon>
        <taxon>Pezizomycotina</taxon>
        <taxon>Sordariomycetes</taxon>
        <taxon>Hypocreomycetidae</taxon>
        <taxon>Glomerellales</taxon>
        <taxon>Glomerellaceae</taxon>
        <taxon>Colletotrichum</taxon>
        <taxon>Colletotrichum graminicola species complex</taxon>
    </lineage>
</organism>
<reference evidence="3" key="1">
    <citation type="submission" date="2021-06" db="EMBL/GenBank/DDBJ databases">
        <title>Comparative genomics, transcriptomics and evolutionary studies reveal genomic signatures of adaptation to plant cell wall in hemibiotrophic fungi.</title>
        <authorList>
            <consortium name="DOE Joint Genome Institute"/>
            <person name="Baroncelli R."/>
            <person name="Diaz J.F."/>
            <person name="Benocci T."/>
            <person name="Peng M."/>
            <person name="Battaglia E."/>
            <person name="Haridas S."/>
            <person name="Andreopoulos W."/>
            <person name="Labutti K."/>
            <person name="Pangilinan J."/>
            <person name="Floch G.L."/>
            <person name="Makela M.R."/>
            <person name="Henrissat B."/>
            <person name="Grigoriev I.V."/>
            <person name="Crouch J.A."/>
            <person name="De Vries R.P."/>
            <person name="Sukno S.A."/>
            <person name="Thon M.R."/>
        </authorList>
    </citation>
    <scope>NUCLEOTIDE SEQUENCE</scope>
    <source>
        <strain evidence="3">MAFF235873</strain>
    </source>
</reference>
<dbReference type="AlphaFoldDB" id="A0AAD9H3T2"/>
<accession>A0AAD9H3T2</accession>
<keyword evidence="4" id="KW-1185">Reference proteome</keyword>
<evidence type="ECO:0000256" key="1">
    <source>
        <dbReference type="SAM" id="MobiDB-lite"/>
    </source>
</evidence>